<proteinExistence type="predicted"/>
<gene>
    <name evidence="1" type="ORF">A3C19_03020</name>
</gene>
<dbReference type="PANTHER" id="PTHR34934">
    <property type="entry name" value="FLAVIN-DEPENDENT THYMIDYLATE SYNTHASE"/>
    <property type="match status" value="1"/>
</dbReference>
<reference evidence="1 2" key="1">
    <citation type="journal article" date="2016" name="Nat. Commun.">
        <title>Thousands of microbial genomes shed light on interconnected biogeochemical processes in an aquifer system.</title>
        <authorList>
            <person name="Anantharaman K."/>
            <person name="Brown C.T."/>
            <person name="Hug L.A."/>
            <person name="Sharon I."/>
            <person name="Castelle C.J."/>
            <person name="Probst A.J."/>
            <person name="Thomas B.C."/>
            <person name="Singh A."/>
            <person name="Wilkins M.J."/>
            <person name="Karaoz U."/>
            <person name="Brodie E.L."/>
            <person name="Williams K.H."/>
            <person name="Hubbard S.S."/>
            <person name="Banfield J.F."/>
        </authorList>
    </citation>
    <scope>NUCLEOTIDE SEQUENCE [LARGE SCALE GENOMIC DNA]</scope>
</reference>
<dbReference type="EMBL" id="MFLI01000011">
    <property type="protein sequence ID" value="OGG62215.1"/>
    <property type="molecule type" value="Genomic_DNA"/>
</dbReference>
<name>A0A1F6DL98_9BACT</name>
<dbReference type="GO" id="GO:0050660">
    <property type="term" value="F:flavin adenine dinucleotide binding"/>
    <property type="evidence" value="ECO:0007669"/>
    <property type="project" value="InterPro"/>
</dbReference>
<dbReference type="GO" id="GO:0004799">
    <property type="term" value="F:thymidylate synthase activity"/>
    <property type="evidence" value="ECO:0007669"/>
    <property type="project" value="TreeGrafter"/>
</dbReference>
<protein>
    <recommendedName>
        <fullName evidence="3">Thymidylate synthase</fullName>
    </recommendedName>
</protein>
<evidence type="ECO:0000313" key="1">
    <source>
        <dbReference type="EMBL" id="OGG62215.1"/>
    </source>
</evidence>
<dbReference type="Gene3D" id="3.30.1360.170">
    <property type="match status" value="2"/>
</dbReference>
<dbReference type="Pfam" id="PF02511">
    <property type="entry name" value="Thy1"/>
    <property type="match status" value="2"/>
</dbReference>
<evidence type="ECO:0008006" key="3">
    <source>
        <dbReference type="Google" id="ProtNLM"/>
    </source>
</evidence>
<evidence type="ECO:0000313" key="2">
    <source>
        <dbReference type="Proteomes" id="UP000178532"/>
    </source>
</evidence>
<organism evidence="1 2">
    <name type="scientific">Candidatus Kaiserbacteria bacterium RIFCSPHIGHO2_02_FULL_54_22</name>
    <dbReference type="NCBI Taxonomy" id="1798495"/>
    <lineage>
        <taxon>Bacteria</taxon>
        <taxon>Candidatus Kaiseribacteriota</taxon>
    </lineage>
</organism>
<dbReference type="InterPro" id="IPR036098">
    <property type="entry name" value="Thymidylate_synthase_ThyX_sf"/>
</dbReference>
<dbReference type="GO" id="GO:0070402">
    <property type="term" value="F:NADPH binding"/>
    <property type="evidence" value="ECO:0007669"/>
    <property type="project" value="TreeGrafter"/>
</dbReference>
<dbReference type="GO" id="GO:0006231">
    <property type="term" value="P:dTMP biosynthetic process"/>
    <property type="evidence" value="ECO:0007669"/>
    <property type="project" value="InterPro"/>
</dbReference>
<dbReference type="AlphaFoldDB" id="A0A1F6DL98"/>
<dbReference type="GO" id="GO:0050797">
    <property type="term" value="F:thymidylate synthase (FAD) activity"/>
    <property type="evidence" value="ECO:0007669"/>
    <property type="project" value="InterPro"/>
</dbReference>
<dbReference type="PROSITE" id="PS51331">
    <property type="entry name" value="THYX"/>
    <property type="match status" value="2"/>
</dbReference>
<comment type="caution">
    <text evidence="1">The sequence shown here is derived from an EMBL/GenBank/DDBJ whole genome shotgun (WGS) entry which is preliminary data.</text>
</comment>
<sequence>MKIEDLSHKLIELPGGGEVLVLDTGATINPESQAMLAALHSRSPGGIRSHLSVLAEKGSDKFMSTFYVGYGHKSVGDNATTSVFIEGVSMLVAKAVQDFPLYNGQEVSTRYVDFSAQRFIDPIGTVASHSLLERLRTFYLEGLNVMLPVLRERFPRNTDEDEKVYEKAIKARAFDTMRAFLPAGAATNLAWVGELRQFADRLPVLRHHPLAEVRAVADAAERALLQAFPSSFSDKRYEETEAYQELCGWLYTYYDEPDFPEFVLVRDDVNRERLAEYREALVKRPNNKVELPYPIRECGLAEFRFLLDFGSFRDIQRHRPLTIRMPLLTDRHGFEPWYLAELPEALREKANELLTQYVSDVRALGVSPEMVQYYLPMGFRTAIRITGDLRALTYLVELRATRFVHPTLRKRARQMAEVLSDRFSTDGLVLHLDTDPDRFDVKRGTHDIVRTD</sequence>
<dbReference type="STRING" id="1798495.A3C19_03020"/>
<accession>A0A1F6DL98</accession>
<dbReference type="SUPFAM" id="SSF69796">
    <property type="entry name" value="Thymidylate synthase-complementing protein Thy1"/>
    <property type="match status" value="2"/>
</dbReference>
<dbReference type="Proteomes" id="UP000178532">
    <property type="component" value="Unassembled WGS sequence"/>
</dbReference>
<dbReference type="InterPro" id="IPR003669">
    <property type="entry name" value="Thymidylate_synthase_ThyX"/>
</dbReference>
<dbReference type="PANTHER" id="PTHR34934:SF1">
    <property type="entry name" value="FLAVIN-DEPENDENT THYMIDYLATE SYNTHASE"/>
    <property type="match status" value="1"/>
</dbReference>